<organism evidence="2 3">
    <name type="scientific">Liparis tanakae</name>
    <name type="common">Tanaka's snailfish</name>
    <dbReference type="NCBI Taxonomy" id="230148"/>
    <lineage>
        <taxon>Eukaryota</taxon>
        <taxon>Metazoa</taxon>
        <taxon>Chordata</taxon>
        <taxon>Craniata</taxon>
        <taxon>Vertebrata</taxon>
        <taxon>Euteleostomi</taxon>
        <taxon>Actinopterygii</taxon>
        <taxon>Neopterygii</taxon>
        <taxon>Teleostei</taxon>
        <taxon>Neoteleostei</taxon>
        <taxon>Acanthomorphata</taxon>
        <taxon>Eupercaria</taxon>
        <taxon>Perciformes</taxon>
        <taxon>Cottioidei</taxon>
        <taxon>Cottales</taxon>
        <taxon>Liparidae</taxon>
        <taxon>Liparis</taxon>
    </lineage>
</organism>
<feature type="region of interest" description="Disordered" evidence="1">
    <location>
        <begin position="29"/>
        <end position="227"/>
    </location>
</feature>
<accession>A0A4Z2EJP4</accession>
<reference evidence="2 3" key="1">
    <citation type="submission" date="2019-03" db="EMBL/GenBank/DDBJ databases">
        <title>First draft genome of Liparis tanakae, snailfish: a comprehensive survey of snailfish specific genes.</title>
        <authorList>
            <person name="Kim W."/>
            <person name="Song I."/>
            <person name="Jeong J.-H."/>
            <person name="Kim D."/>
            <person name="Kim S."/>
            <person name="Ryu S."/>
            <person name="Song J.Y."/>
            <person name="Lee S.K."/>
        </authorList>
    </citation>
    <scope>NUCLEOTIDE SEQUENCE [LARGE SCALE GENOMIC DNA]</scope>
    <source>
        <tissue evidence="2">Muscle</tissue>
    </source>
</reference>
<evidence type="ECO:0000256" key="1">
    <source>
        <dbReference type="SAM" id="MobiDB-lite"/>
    </source>
</evidence>
<comment type="caution">
    <text evidence="2">The sequence shown here is derived from an EMBL/GenBank/DDBJ whole genome shotgun (WGS) entry which is preliminary data.</text>
</comment>
<feature type="compositionally biased region" description="Basic residues" evidence="1">
    <location>
        <begin position="128"/>
        <end position="141"/>
    </location>
</feature>
<evidence type="ECO:0000313" key="3">
    <source>
        <dbReference type="Proteomes" id="UP000314294"/>
    </source>
</evidence>
<dbReference type="EMBL" id="SRLO01006138">
    <property type="protein sequence ID" value="TNN29043.1"/>
    <property type="molecule type" value="Genomic_DNA"/>
</dbReference>
<dbReference type="Proteomes" id="UP000314294">
    <property type="component" value="Unassembled WGS sequence"/>
</dbReference>
<feature type="compositionally biased region" description="Polar residues" evidence="1">
    <location>
        <begin position="51"/>
        <end position="65"/>
    </location>
</feature>
<evidence type="ECO:0000313" key="2">
    <source>
        <dbReference type="EMBL" id="TNN29043.1"/>
    </source>
</evidence>
<dbReference type="AlphaFoldDB" id="A0A4Z2EJP4"/>
<feature type="compositionally biased region" description="Low complexity" evidence="1">
    <location>
        <begin position="217"/>
        <end position="227"/>
    </location>
</feature>
<protein>
    <submittedName>
        <fullName evidence="2">Uncharacterized protein</fullName>
    </submittedName>
</protein>
<proteinExistence type="predicted"/>
<name>A0A4Z2EJP4_9TELE</name>
<feature type="compositionally biased region" description="Pro residues" evidence="1">
    <location>
        <begin position="170"/>
        <end position="216"/>
    </location>
</feature>
<keyword evidence="3" id="KW-1185">Reference proteome</keyword>
<feature type="compositionally biased region" description="Pro residues" evidence="1">
    <location>
        <begin position="143"/>
        <end position="161"/>
    </location>
</feature>
<gene>
    <name evidence="2" type="ORF">EYF80_060809</name>
</gene>
<dbReference type="OrthoDB" id="8016097at2759"/>
<sequence>MSSLGQILARIEEVGRAQAEERRLFFEARLGPPARWLNPGPQYRAVLRATSEPQEPSEASTSEAQEPSDLRTAEPQQPSEGPTFEPSEVRIPEVQELQNPEVQEPVELPTTPVSRGPSAEGRPWFPVTRRRLLIPGARRRCPLPLPRLHPGQPQLPVPLPQRPVATEPQRPVPVTPEPPRPGPPEPPRPVPPEPPPPVPSSPEPRLPSPVPVPQSPLPCSSSCGGVG</sequence>